<evidence type="ECO:0000313" key="7">
    <source>
        <dbReference type="Proteomes" id="UP000199150"/>
    </source>
</evidence>
<accession>A0A1G4TUM9</accession>
<dbReference type="AlphaFoldDB" id="A0A1G4TUM9"/>
<feature type="non-terminal residue" evidence="6">
    <location>
        <position position="1"/>
    </location>
</feature>
<dbReference type="GO" id="GO:0046872">
    <property type="term" value="F:metal ion binding"/>
    <property type="evidence" value="ECO:0007669"/>
    <property type="project" value="UniProtKB-KW"/>
</dbReference>
<dbReference type="RefSeq" id="WP_090650976.1">
    <property type="nucleotide sequence ID" value="NZ_FMTS01000014.1"/>
</dbReference>
<evidence type="ECO:0000256" key="3">
    <source>
        <dbReference type="ARBA" id="ARBA00022723"/>
    </source>
</evidence>
<keyword evidence="3" id="KW-0479">Metal-binding</keyword>
<dbReference type="InterPro" id="IPR000123">
    <property type="entry name" value="Reverse_transcriptase_msDNA"/>
</dbReference>
<proteinExistence type="predicted"/>
<evidence type="ECO:0000256" key="4">
    <source>
        <dbReference type="ARBA" id="ARBA00022842"/>
    </source>
</evidence>
<dbReference type="GO" id="GO:0003964">
    <property type="term" value="F:RNA-directed DNA polymerase activity"/>
    <property type="evidence" value="ECO:0007669"/>
    <property type="project" value="UniProtKB-KW"/>
</dbReference>
<protein>
    <recommendedName>
        <fullName evidence="8">Reverse transcriptase (RNA-dependent DNA polymerase)</fullName>
    </recommendedName>
</protein>
<evidence type="ECO:0008006" key="8">
    <source>
        <dbReference type="Google" id="ProtNLM"/>
    </source>
</evidence>
<evidence type="ECO:0000313" key="6">
    <source>
        <dbReference type="EMBL" id="SCW85030.1"/>
    </source>
</evidence>
<dbReference type="Proteomes" id="UP000199150">
    <property type="component" value="Unassembled WGS sequence"/>
</dbReference>
<evidence type="ECO:0000256" key="2">
    <source>
        <dbReference type="ARBA" id="ARBA00022695"/>
    </source>
</evidence>
<keyword evidence="1" id="KW-0808">Transferase</keyword>
<sequence length="293" mass="33414">ITRFRPSSVSRTLSPNPRKFQFRVAKKWGAGHKVKLPPYLFSPRKGAKTRQNALQHLDQHHYLTIDLKQFYPSTSFLMVRRWLIADLGMYEDVADLLTHLVTIDNVVSFGSPVTPVLVALVHRRLFDNIAALCATYQLNYTVWVDDLTISGPSIPGDLVVQIRELIAQAGLQSHKVRFQTGNRAVFITGVGVVGARLVVPNKYNLKLKGLWEAYYQAITPEEKLSCVDPLLSIMGTIRYITGRRSRIGQKMSNQMNSLRQERDKIYNRIIIDAKSEDIQQFEECIFAEAIPWD</sequence>
<keyword evidence="2" id="KW-0548">Nucleotidyltransferase</keyword>
<dbReference type="GO" id="GO:0003723">
    <property type="term" value="F:RNA binding"/>
    <property type="evidence" value="ECO:0007669"/>
    <property type="project" value="InterPro"/>
</dbReference>
<keyword evidence="7" id="KW-1185">Reference proteome</keyword>
<keyword evidence="5" id="KW-0695">RNA-directed DNA polymerase</keyword>
<dbReference type="STRING" id="260084.SAMN02927928_0194"/>
<keyword evidence="4" id="KW-0460">Magnesium</keyword>
<organism evidence="6 7">
    <name type="scientific">Asticcacaulis taihuensis</name>
    <dbReference type="NCBI Taxonomy" id="260084"/>
    <lineage>
        <taxon>Bacteria</taxon>
        <taxon>Pseudomonadati</taxon>
        <taxon>Pseudomonadota</taxon>
        <taxon>Alphaproteobacteria</taxon>
        <taxon>Caulobacterales</taxon>
        <taxon>Caulobacteraceae</taxon>
        <taxon>Asticcacaulis</taxon>
    </lineage>
</organism>
<evidence type="ECO:0000256" key="5">
    <source>
        <dbReference type="ARBA" id="ARBA00022918"/>
    </source>
</evidence>
<dbReference type="EMBL" id="FMTS01000014">
    <property type="protein sequence ID" value="SCW85030.1"/>
    <property type="molecule type" value="Genomic_DNA"/>
</dbReference>
<evidence type="ECO:0000256" key="1">
    <source>
        <dbReference type="ARBA" id="ARBA00022679"/>
    </source>
</evidence>
<gene>
    <name evidence="6" type="ORF">SAMN02927928_0194</name>
</gene>
<name>A0A1G4TUM9_9CAUL</name>
<dbReference type="CDD" id="cd03487">
    <property type="entry name" value="RT_Bac_retron_II"/>
    <property type="match status" value="1"/>
</dbReference>
<reference evidence="7" key="1">
    <citation type="submission" date="2016-10" db="EMBL/GenBank/DDBJ databases">
        <authorList>
            <person name="Varghese N."/>
            <person name="Submissions S."/>
        </authorList>
    </citation>
    <scope>NUCLEOTIDE SEQUENCE [LARGE SCALE GENOMIC DNA]</scope>
    <source>
        <strain evidence="7">CGMCC 1.3431</strain>
    </source>
</reference>